<name>A0A8X6PMV7_NEPPI</name>
<reference evidence="3" key="1">
    <citation type="submission" date="2020-08" db="EMBL/GenBank/DDBJ databases">
        <title>Multicomponent nature underlies the extraordinary mechanical properties of spider dragline silk.</title>
        <authorList>
            <person name="Kono N."/>
            <person name="Nakamura H."/>
            <person name="Mori M."/>
            <person name="Yoshida Y."/>
            <person name="Ohtoshi R."/>
            <person name="Malay A.D."/>
            <person name="Moran D.A.P."/>
            <person name="Tomita M."/>
            <person name="Numata K."/>
            <person name="Arakawa K."/>
        </authorList>
    </citation>
    <scope>NUCLEOTIDE SEQUENCE</scope>
</reference>
<feature type="compositionally biased region" description="Polar residues" evidence="1">
    <location>
        <begin position="38"/>
        <end position="49"/>
    </location>
</feature>
<evidence type="ECO:0000256" key="1">
    <source>
        <dbReference type="SAM" id="MobiDB-lite"/>
    </source>
</evidence>
<keyword evidence="2" id="KW-0732">Signal</keyword>
<dbReference type="AlphaFoldDB" id="A0A8X6PMV7"/>
<dbReference type="EMBL" id="BMAW01021329">
    <property type="protein sequence ID" value="GFT72402.1"/>
    <property type="molecule type" value="Genomic_DNA"/>
</dbReference>
<dbReference type="Proteomes" id="UP000887013">
    <property type="component" value="Unassembled WGS sequence"/>
</dbReference>
<evidence type="ECO:0000313" key="4">
    <source>
        <dbReference type="Proteomes" id="UP000887013"/>
    </source>
</evidence>
<feature type="chain" id="PRO_5036455422" evidence="2">
    <location>
        <begin position="23"/>
        <end position="67"/>
    </location>
</feature>
<proteinExistence type="predicted"/>
<evidence type="ECO:0000313" key="3">
    <source>
        <dbReference type="EMBL" id="GFT72402.1"/>
    </source>
</evidence>
<feature type="region of interest" description="Disordered" evidence="1">
    <location>
        <begin position="30"/>
        <end position="49"/>
    </location>
</feature>
<feature type="signal peptide" evidence="2">
    <location>
        <begin position="1"/>
        <end position="22"/>
    </location>
</feature>
<organism evidence="3 4">
    <name type="scientific">Nephila pilipes</name>
    <name type="common">Giant wood spider</name>
    <name type="synonym">Nephila maculata</name>
    <dbReference type="NCBI Taxonomy" id="299642"/>
    <lineage>
        <taxon>Eukaryota</taxon>
        <taxon>Metazoa</taxon>
        <taxon>Ecdysozoa</taxon>
        <taxon>Arthropoda</taxon>
        <taxon>Chelicerata</taxon>
        <taxon>Arachnida</taxon>
        <taxon>Araneae</taxon>
        <taxon>Araneomorphae</taxon>
        <taxon>Entelegynae</taxon>
        <taxon>Araneoidea</taxon>
        <taxon>Nephilidae</taxon>
        <taxon>Nephila</taxon>
    </lineage>
</organism>
<gene>
    <name evidence="3" type="ORF">NPIL_128901</name>
</gene>
<sequence>MNKWSALVFLVSVLCCTVLIQGRQIERDKRAVKGGRKTSGSSNIGSNQVGGHVHPDEWWKEWWQKYI</sequence>
<protein>
    <submittedName>
        <fullName evidence="3">Uncharacterized protein</fullName>
    </submittedName>
</protein>
<comment type="caution">
    <text evidence="3">The sequence shown here is derived from an EMBL/GenBank/DDBJ whole genome shotgun (WGS) entry which is preliminary data.</text>
</comment>
<evidence type="ECO:0000256" key="2">
    <source>
        <dbReference type="SAM" id="SignalP"/>
    </source>
</evidence>
<feature type="non-terminal residue" evidence="3">
    <location>
        <position position="1"/>
    </location>
</feature>
<accession>A0A8X6PMV7</accession>
<keyword evidence="4" id="KW-1185">Reference proteome</keyword>